<evidence type="ECO:0000313" key="5">
    <source>
        <dbReference type="Proteomes" id="UP001417504"/>
    </source>
</evidence>
<proteinExistence type="predicted"/>
<evidence type="ECO:0000256" key="3">
    <source>
        <dbReference type="SAM" id="Phobius"/>
    </source>
</evidence>
<comment type="caution">
    <text evidence="4">The sequence shown here is derived from an EMBL/GenBank/DDBJ whole genome shotgun (WGS) entry which is preliminary data.</text>
</comment>
<keyword evidence="3" id="KW-1133">Transmembrane helix</keyword>
<evidence type="ECO:0000313" key="4">
    <source>
        <dbReference type="EMBL" id="KAK9155854.1"/>
    </source>
</evidence>
<evidence type="ECO:0008006" key="6">
    <source>
        <dbReference type="Google" id="ProtNLM"/>
    </source>
</evidence>
<evidence type="ECO:0000256" key="2">
    <source>
        <dbReference type="ARBA" id="ARBA00023136"/>
    </source>
</evidence>
<evidence type="ECO:0000256" key="1">
    <source>
        <dbReference type="ARBA" id="ARBA00004370"/>
    </source>
</evidence>
<keyword evidence="2 3" id="KW-0472">Membrane</keyword>
<dbReference type="GO" id="GO:0009506">
    <property type="term" value="C:plasmodesma"/>
    <property type="evidence" value="ECO:0007669"/>
    <property type="project" value="TreeGrafter"/>
</dbReference>
<dbReference type="PANTHER" id="PTHR31415">
    <property type="entry name" value="OS05G0367900 PROTEIN"/>
    <property type="match status" value="1"/>
</dbReference>
<organism evidence="4 5">
    <name type="scientific">Stephania japonica</name>
    <dbReference type="NCBI Taxonomy" id="461633"/>
    <lineage>
        <taxon>Eukaryota</taxon>
        <taxon>Viridiplantae</taxon>
        <taxon>Streptophyta</taxon>
        <taxon>Embryophyta</taxon>
        <taxon>Tracheophyta</taxon>
        <taxon>Spermatophyta</taxon>
        <taxon>Magnoliopsida</taxon>
        <taxon>Ranunculales</taxon>
        <taxon>Menispermaceae</taxon>
        <taxon>Menispermoideae</taxon>
        <taxon>Cissampelideae</taxon>
        <taxon>Stephania</taxon>
    </lineage>
</organism>
<protein>
    <recommendedName>
        <fullName evidence="6">Late embryogenesis abundant protein LEA-2 subgroup domain-containing protein</fullName>
    </recommendedName>
</protein>
<dbReference type="GO" id="GO:0005886">
    <property type="term" value="C:plasma membrane"/>
    <property type="evidence" value="ECO:0007669"/>
    <property type="project" value="TreeGrafter"/>
</dbReference>
<dbReference type="GO" id="GO:0098542">
    <property type="term" value="P:defense response to other organism"/>
    <property type="evidence" value="ECO:0007669"/>
    <property type="project" value="InterPro"/>
</dbReference>
<dbReference type="AlphaFoldDB" id="A0AAP0KQA2"/>
<gene>
    <name evidence="4" type="ORF">Sjap_003334</name>
</gene>
<keyword evidence="3" id="KW-0812">Transmembrane</keyword>
<feature type="transmembrane region" description="Helical" evidence="3">
    <location>
        <begin position="193"/>
        <end position="213"/>
    </location>
</feature>
<comment type="subcellular location">
    <subcellularLocation>
        <location evidence="1">Membrane</location>
    </subcellularLocation>
</comment>
<keyword evidence="5" id="KW-1185">Reference proteome</keyword>
<dbReference type="InterPro" id="IPR044839">
    <property type="entry name" value="NDR1-like"/>
</dbReference>
<sequence length="215" mass="23513">MADDRTCFSCCCSSIFSLGLAALFLWLSLRPSKPTFYIESFYVPALNKTASNDGQRRNTTMEFELLLKNRNKDSGIFYDQLNLTIYHGGDLSHPVANLSIPAFRQGKKKKAHRREAVAAAGVPWEAARREAAAGGGTVFRVGVATLLRYRIVFWKTRRYGMSVAGNVTVNASGLKSTEDGVKLSSSSPTLLCGLSRVGVVVLVVAGIFVNLFFSF</sequence>
<accession>A0AAP0KQA2</accession>
<dbReference type="EMBL" id="JBBNAE010000001">
    <property type="protein sequence ID" value="KAK9155854.1"/>
    <property type="molecule type" value="Genomic_DNA"/>
</dbReference>
<name>A0AAP0KQA2_9MAGN</name>
<dbReference type="PANTHER" id="PTHR31415:SF52">
    <property type="entry name" value="LATE EMBRYOGENESIS ABUNDANT (LEA) HYDROXYPROLINE-RICH GLYCOPROTEIN FAMILY-RELATED"/>
    <property type="match status" value="1"/>
</dbReference>
<dbReference type="Proteomes" id="UP001417504">
    <property type="component" value="Unassembled WGS sequence"/>
</dbReference>
<reference evidence="4 5" key="1">
    <citation type="submission" date="2024-01" db="EMBL/GenBank/DDBJ databases">
        <title>Genome assemblies of Stephania.</title>
        <authorList>
            <person name="Yang L."/>
        </authorList>
    </citation>
    <scope>NUCLEOTIDE SEQUENCE [LARGE SCALE GENOMIC DNA]</scope>
    <source>
        <strain evidence="4">QJT</strain>
        <tissue evidence="4">Leaf</tissue>
    </source>
</reference>
<feature type="transmembrane region" description="Helical" evidence="3">
    <location>
        <begin position="7"/>
        <end position="29"/>
    </location>
</feature>